<dbReference type="Gene3D" id="3.30.1370.10">
    <property type="entry name" value="K Homology domain, type 1"/>
    <property type="match status" value="1"/>
</dbReference>
<evidence type="ECO:0000313" key="5">
    <source>
        <dbReference type="WBParaSite" id="L893_g33981.t1"/>
    </source>
</evidence>
<dbReference type="WBParaSite" id="L893_g33981.t1">
    <property type="protein sequence ID" value="L893_g33981.t1"/>
    <property type="gene ID" value="L893_g33981"/>
</dbReference>
<dbReference type="GO" id="GO:0003729">
    <property type="term" value="F:mRNA binding"/>
    <property type="evidence" value="ECO:0007669"/>
    <property type="project" value="TreeGrafter"/>
</dbReference>
<keyword evidence="1" id="KW-0694">RNA-binding</keyword>
<keyword evidence="4" id="KW-1185">Reference proteome</keyword>
<evidence type="ECO:0000313" key="4">
    <source>
        <dbReference type="Proteomes" id="UP000095287"/>
    </source>
</evidence>
<dbReference type="Pfam" id="PF22675">
    <property type="entry name" value="KH-I_KHDC4-BBP"/>
    <property type="match status" value="1"/>
</dbReference>
<dbReference type="PANTHER" id="PTHR11208">
    <property type="entry name" value="RNA-BINDING PROTEIN RELATED"/>
    <property type="match status" value="1"/>
</dbReference>
<dbReference type="PANTHER" id="PTHR11208:SF147">
    <property type="entry name" value="RNA-BINDING PROTEIN ASD-2"/>
    <property type="match status" value="1"/>
</dbReference>
<feature type="domain" description="K Homology" evidence="3">
    <location>
        <begin position="144"/>
        <end position="242"/>
    </location>
</feature>
<dbReference type="InterPro" id="IPR036612">
    <property type="entry name" value="KH_dom_type_1_sf"/>
</dbReference>
<feature type="compositionally biased region" description="Basic and acidic residues" evidence="2">
    <location>
        <begin position="45"/>
        <end position="61"/>
    </location>
</feature>
<dbReference type="InterPro" id="IPR055256">
    <property type="entry name" value="KH_1_KHDC4/BBP-like"/>
</dbReference>
<dbReference type="InterPro" id="IPR004087">
    <property type="entry name" value="KH_dom"/>
</dbReference>
<dbReference type="SUPFAM" id="SSF54791">
    <property type="entry name" value="Eukaryotic type KH-domain (KH-domain type I)"/>
    <property type="match status" value="1"/>
</dbReference>
<proteinExistence type="predicted"/>
<dbReference type="AlphaFoldDB" id="A0A1I8A9B2"/>
<dbReference type="InterPro" id="IPR045071">
    <property type="entry name" value="BBP-like"/>
</dbReference>
<evidence type="ECO:0000256" key="1">
    <source>
        <dbReference type="ARBA" id="ARBA00022884"/>
    </source>
</evidence>
<organism evidence="4 5">
    <name type="scientific">Steinernema glaseri</name>
    <dbReference type="NCBI Taxonomy" id="37863"/>
    <lineage>
        <taxon>Eukaryota</taxon>
        <taxon>Metazoa</taxon>
        <taxon>Ecdysozoa</taxon>
        <taxon>Nematoda</taxon>
        <taxon>Chromadorea</taxon>
        <taxon>Rhabditida</taxon>
        <taxon>Tylenchina</taxon>
        <taxon>Panagrolaimomorpha</taxon>
        <taxon>Strongyloidoidea</taxon>
        <taxon>Steinernematidae</taxon>
        <taxon>Steinernema</taxon>
    </lineage>
</organism>
<reference evidence="5" key="1">
    <citation type="submission" date="2016-11" db="UniProtKB">
        <authorList>
            <consortium name="WormBaseParasite"/>
        </authorList>
    </citation>
    <scope>IDENTIFICATION</scope>
</reference>
<feature type="region of interest" description="Disordered" evidence="2">
    <location>
        <begin position="26"/>
        <end position="61"/>
    </location>
</feature>
<evidence type="ECO:0000259" key="3">
    <source>
        <dbReference type="SMART" id="SM00322"/>
    </source>
</evidence>
<dbReference type="GO" id="GO:0005634">
    <property type="term" value="C:nucleus"/>
    <property type="evidence" value="ECO:0007669"/>
    <property type="project" value="TreeGrafter"/>
</dbReference>
<dbReference type="Proteomes" id="UP000095287">
    <property type="component" value="Unplaced"/>
</dbReference>
<protein>
    <submittedName>
        <fullName evidence="5">KH domain-containing protein</fullName>
    </submittedName>
</protein>
<dbReference type="SMART" id="SM00322">
    <property type="entry name" value="KH"/>
    <property type="match status" value="1"/>
</dbReference>
<name>A0A1I8A9B2_9BILA</name>
<accession>A0A1I8A9B2</accession>
<evidence type="ECO:0000256" key="2">
    <source>
        <dbReference type="SAM" id="MobiDB-lite"/>
    </source>
</evidence>
<dbReference type="GO" id="GO:0048024">
    <property type="term" value="P:regulation of mRNA splicing, via spliceosome"/>
    <property type="evidence" value="ECO:0007669"/>
    <property type="project" value="TreeGrafter"/>
</dbReference>
<sequence length="282" mass="31443">MDSVVQMNAETRVDVYLTETLRRLHKRSASRRPPGFNAPGGPNQVDHDFKRKLDSTHPVPVDRTKWTMTSNERIDEVDNMLSTMALSASGDATVHAEDDAPPTESVVVRETAPNSEADLRVGVSMGPSGDVLSTALTSPQNSRPSKTIKIPIPTEPPNFKYIGRLLGPRGSSIRELEQVTKCRIVIKGRGSMRDPAKEEAYRNRPGYEHLSEELHVRVTPVDSEDAPENLAMARQIVESLLVATDDVYKQRQLVQLSLMNGTYRPEYSILKQDVSKLERSQD</sequence>